<dbReference type="AlphaFoldDB" id="A0A6I1IEM7"/>
<organism evidence="2 3">
    <name type="scientific">Janthinobacterium violaceinigrum</name>
    <dbReference type="NCBI Taxonomy" id="2654252"/>
    <lineage>
        <taxon>Bacteria</taxon>
        <taxon>Pseudomonadati</taxon>
        <taxon>Pseudomonadota</taxon>
        <taxon>Betaproteobacteria</taxon>
        <taxon>Burkholderiales</taxon>
        <taxon>Oxalobacteraceae</taxon>
        <taxon>Janthinobacterium</taxon>
    </lineage>
</organism>
<dbReference type="EMBL" id="WFLI01000001">
    <property type="protein sequence ID" value="KAB8066766.1"/>
    <property type="molecule type" value="Genomic_DNA"/>
</dbReference>
<proteinExistence type="predicted"/>
<evidence type="ECO:0000256" key="1">
    <source>
        <dbReference type="SAM" id="SignalP"/>
    </source>
</evidence>
<dbReference type="PROSITE" id="PS51257">
    <property type="entry name" value="PROKAR_LIPOPROTEIN"/>
    <property type="match status" value="1"/>
</dbReference>
<gene>
    <name evidence="2" type="ORF">GCN75_00385</name>
</gene>
<accession>A0A6I1IEM7</accession>
<dbReference type="Proteomes" id="UP000468717">
    <property type="component" value="Unassembled WGS sequence"/>
</dbReference>
<dbReference type="RefSeq" id="WP_152280848.1">
    <property type="nucleotide sequence ID" value="NZ_WFLI01000001.1"/>
</dbReference>
<evidence type="ECO:0008006" key="4">
    <source>
        <dbReference type="Google" id="ProtNLM"/>
    </source>
</evidence>
<reference evidence="2 3" key="1">
    <citation type="submission" date="2019-10" db="EMBL/GenBank/DDBJ databases">
        <title>Three novel species isolated from a subtropical stream in China.</title>
        <authorList>
            <person name="Lu H."/>
        </authorList>
    </citation>
    <scope>NUCLEOTIDE SEQUENCE [LARGE SCALE GENOMIC DNA]</scope>
    <source>
        <strain evidence="2 3">FT13W</strain>
    </source>
</reference>
<name>A0A6I1IEM7_9BURK</name>
<protein>
    <recommendedName>
        <fullName evidence="4">Lipoprotein</fullName>
    </recommendedName>
</protein>
<keyword evidence="3" id="KW-1185">Reference proteome</keyword>
<feature type="signal peptide" evidence="1">
    <location>
        <begin position="1"/>
        <end position="20"/>
    </location>
</feature>
<comment type="caution">
    <text evidence="2">The sequence shown here is derived from an EMBL/GenBank/DDBJ whole genome shotgun (WGS) entry which is preliminary data.</text>
</comment>
<feature type="chain" id="PRO_5026247872" description="Lipoprotein" evidence="1">
    <location>
        <begin position="21"/>
        <end position="222"/>
    </location>
</feature>
<sequence>MKRYKSIATLLLATLLCGCAASQRLSTEDRARSKTVTLSEHVMKDNLTIQAPGWMNPGMMFGAIGGGVGAAVAGSLEGSTAGQSITEVQAAFDAYLKENGVSIEAIVREEFESVLRESGKVVLAPPTAENAALPVITVSVPMYGFGVTHALGENAVPIFKISAAMTDGTGKLMWTESEMMLPSVLSPMEATPWVKLRTDPKVVEQDWRKASRYIARKIIGTL</sequence>
<evidence type="ECO:0000313" key="3">
    <source>
        <dbReference type="Proteomes" id="UP000468717"/>
    </source>
</evidence>
<keyword evidence="1" id="KW-0732">Signal</keyword>
<evidence type="ECO:0000313" key="2">
    <source>
        <dbReference type="EMBL" id="KAB8066766.1"/>
    </source>
</evidence>